<evidence type="ECO:0008006" key="3">
    <source>
        <dbReference type="Google" id="ProtNLM"/>
    </source>
</evidence>
<dbReference type="InterPro" id="IPR013283">
    <property type="entry name" value="RLI1"/>
</dbReference>
<dbReference type="Proteomes" id="UP001432322">
    <property type="component" value="Unassembled WGS sequence"/>
</dbReference>
<dbReference type="SUPFAM" id="SSF52540">
    <property type="entry name" value="P-loop containing nucleoside triphosphate hydrolases"/>
    <property type="match status" value="1"/>
</dbReference>
<evidence type="ECO:0000313" key="2">
    <source>
        <dbReference type="Proteomes" id="UP001432322"/>
    </source>
</evidence>
<gene>
    <name evidence="1" type="ORF">PFISCL1PPCAC_5189</name>
</gene>
<protein>
    <recommendedName>
        <fullName evidence="3">ABC transporter domain-containing protein</fullName>
    </recommendedName>
</protein>
<feature type="non-terminal residue" evidence="1">
    <location>
        <position position="98"/>
    </location>
</feature>
<proteinExistence type="predicted"/>
<comment type="caution">
    <text evidence="1">The sequence shown here is derived from an EMBL/GenBank/DDBJ whole genome shotgun (WGS) entry which is preliminary data.</text>
</comment>
<name>A0AAV5V4Z5_9BILA</name>
<dbReference type="EMBL" id="BTSY01000002">
    <property type="protein sequence ID" value="GMT13892.1"/>
    <property type="molecule type" value="Genomic_DNA"/>
</dbReference>
<dbReference type="PANTHER" id="PTHR19248">
    <property type="entry name" value="ATP-BINDING TRANSPORT PROTEIN-RELATED"/>
    <property type="match status" value="1"/>
</dbReference>
<dbReference type="Gene3D" id="3.40.50.300">
    <property type="entry name" value="P-loop containing nucleotide triphosphate hydrolases"/>
    <property type="match status" value="1"/>
</dbReference>
<reference evidence="1" key="1">
    <citation type="submission" date="2023-10" db="EMBL/GenBank/DDBJ databases">
        <title>Genome assembly of Pristionchus species.</title>
        <authorList>
            <person name="Yoshida K."/>
            <person name="Sommer R.J."/>
        </authorList>
    </citation>
    <scope>NUCLEOTIDE SEQUENCE</scope>
    <source>
        <strain evidence="1">RS5133</strain>
    </source>
</reference>
<evidence type="ECO:0000313" key="1">
    <source>
        <dbReference type="EMBL" id="GMT13892.1"/>
    </source>
</evidence>
<organism evidence="1 2">
    <name type="scientific">Pristionchus fissidentatus</name>
    <dbReference type="NCBI Taxonomy" id="1538716"/>
    <lineage>
        <taxon>Eukaryota</taxon>
        <taxon>Metazoa</taxon>
        <taxon>Ecdysozoa</taxon>
        <taxon>Nematoda</taxon>
        <taxon>Chromadorea</taxon>
        <taxon>Rhabditida</taxon>
        <taxon>Rhabditina</taxon>
        <taxon>Diplogasteromorpha</taxon>
        <taxon>Diplogasteroidea</taxon>
        <taxon>Neodiplogasteridae</taxon>
        <taxon>Pristionchus</taxon>
    </lineage>
</organism>
<keyword evidence="2" id="KW-1185">Reference proteome</keyword>
<dbReference type="AlphaFoldDB" id="A0AAV5V4Z5"/>
<feature type="non-terminal residue" evidence="1">
    <location>
        <position position="1"/>
    </location>
</feature>
<sequence length="98" mass="11110">QLRAGDFSDSEIIVMLGNNSTGKTTMIRILTGALKLDATFSELPQMSISYKPQKISPKSESTVRHMLHEKIPNMYPHEQFKTGVMTPLMIEQLMDREV</sequence>
<dbReference type="InterPro" id="IPR027417">
    <property type="entry name" value="P-loop_NTPase"/>
</dbReference>
<accession>A0AAV5V4Z5</accession>